<dbReference type="EMBL" id="CP048222">
    <property type="protein sequence ID" value="QHT69713.1"/>
    <property type="molecule type" value="Genomic_DNA"/>
</dbReference>
<dbReference type="InterPro" id="IPR000601">
    <property type="entry name" value="PKD_dom"/>
</dbReference>
<proteinExistence type="predicted"/>
<feature type="domain" description="PKD" evidence="2">
    <location>
        <begin position="559"/>
        <end position="626"/>
    </location>
</feature>
<dbReference type="RefSeq" id="WP_162445697.1">
    <property type="nucleotide sequence ID" value="NZ_CP048222.1"/>
</dbReference>
<dbReference type="SMART" id="SM00089">
    <property type="entry name" value="PKD"/>
    <property type="match status" value="1"/>
</dbReference>
<dbReference type="SMART" id="SM00060">
    <property type="entry name" value="FN3"/>
    <property type="match status" value="3"/>
</dbReference>
<dbReference type="SUPFAM" id="SSF49299">
    <property type="entry name" value="PKD domain"/>
    <property type="match status" value="1"/>
</dbReference>
<dbReference type="SUPFAM" id="SSF49899">
    <property type="entry name" value="Concanavalin A-like lectins/glucanases"/>
    <property type="match status" value="1"/>
</dbReference>
<dbReference type="PANTHER" id="PTHR19328:SF13">
    <property type="entry name" value="HIPL1 PROTEIN"/>
    <property type="match status" value="1"/>
</dbReference>
<dbReference type="InterPro" id="IPR013783">
    <property type="entry name" value="Ig-like_fold"/>
</dbReference>
<dbReference type="GO" id="GO:0004553">
    <property type="term" value="F:hydrolase activity, hydrolyzing O-glycosyl compounds"/>
    <property type="evidence" value="ECO:0007669"/>
    <property type="project" value="UniProtKB-ARBA"/>
</dbReference>
<feature type="transmembrane region" description="Helical" evidence="1">
    <location>
        <begin position="20"/>
        <end position="40"/>
    </location>
</feature>
<keyword evidence="1" id="KW-0812">Transmembrane</keyword>
<gene>
    <name evidence="3" type="ORF">GXP67_25230</name>
</gene>
<accession>A0A6C0GQ17</accession>
<keyword evidence="1" id="KW-1133">Transmembrane helix</keyword>
<evidence type="ECO:0000313" key="3">
    <source>
        <dbReference type="EMBL" id="QHT69713.1"/>
    </source>
</evidence>
<organism evidence="3 4">
    <name type="scientific">Rhodocytophaga rosea</name>
    <dbReference type="NCBI Taxonomy" id="2704465"/>
    <lineage>
        <taxon>Bacteria</taxon>
        <taxon>Pseudomonadati</taxon>
        <taxon>Bacteroidota</taxon>
        <taxon>Cytophagia</taxon>
        <taxon>Cytophagales</taxon>
        <taxon>Rhodocytophagaceae</taxon>
        <taxon>Rhodocytophaga</taxon>
    </lineage>
</organism>
<dbReference type="NCBIfam" id="TIGR04183">
    <property type="entry name" value="Por_Secre_tail"/>
    <property type="match status" value="1"/>
</dbReference>
<evidence type="ECO:0000259" key="2">
    <source>
        <dbReference type="PROSITE" id="PS50093"/>
    </source>
</evidence>
<evidence type="ECO:0000256" key="1">
    <source>
        <dbReference type="SAM" id="Phobius"/>
    </source>
</evidence>
<name>A0A6C0GQ17_9BACT</name>
<dbReference type="Pfam" id="PF07995">
    <property type="entry name" value="GSDH"/>
    <property type="match status" value="1"/>
</dbReference>
<dbReference type="InterPro" id="IPR013320">
    <property type="entry name" value="ConA-like_dom_sf"/>
</dbReference>
<reference evidence="3 4" key="1">
    <citation type="submission" date="2020-01" db="EMBL/GenBank/DDBJ databases">
        <authorList>
            <person name="Kim M.K."/>
        </authorList>
    </citation>
    <scope>NUCLEOTIDE SEQUENCE [LARGE SCALE GENOMIC DNA]</scope>
    <source>
        <strain evidence="3 4">172606-1</strain>
    </source>
</reference>
<dbReference type="InterPro" id="IPR035986">
    <property type="entry name" value="PKD_dom_sf"/>
</dbReference>
<dbReference type="Proteomes" id="UP000480178">
    <property type="component" value="Chromosome"/>
</dbReference>
<dbReference type="InterPro" id="IPR022409">
    <property type="entry name" value="PKD/Chitinase_dom"/>
</dbReference>
<evidence type="ECO:0000313" key="4">
    <source>
        <dbReference type="Proteomes" id="UP000480178"/>
    </source>
</evidence>
<dbReference type="Pfam" id="PF18911">
    <property type="entry name" value="PKD_4"/>
    <property type="match status" value="1"/>
</dbReference>
<dbReference type="KEGG" id="rhoz:GXP67_25230"/>
<protein>
    <submittedName>
        <fullName evidence="3">PKD domain-containing protein</fullName>
    </submittedName>
</protein>
<dbReference type="InterPro" id="IPR011042">
    <property type="entry name" value="6-blade_b-propeller_TolB-like"/>
</dbReference>
<dbReference type="Gene3D" id="2.60.40.10">
    <property type="entry name" value="Immunoglobulins"/>
    <property type="match status" value="3"/>
</dbReference>
<keyword evidence="4" id="KW-1185">Reference proteome</keyword>
<dbReference type="CDD" id="cd00146">
    <property type="entry name" value="PKD"/>
    <property type="match status" value="1"/>
</dbReference>
<dbReference type="InterPro" id="IPR003961">
    <property type="entry name" value="FN3_dom"/>
</dbReference>
<dbReference type="SUPFAM" id="SSF50952">
    <property type="entry name" value="Soluble quinoprotein glucose dehydrogenase"/>
    <property type="match status" value="1"/>
</dbReference>
<dbReference type="InterPro" id="IPR012938">
    <property type="entry name" value="Glc/Sorbosone_DH"/>
</dbReference>
<dbReference type="GO" id="GO:0005975">
    <property type="term" value="P:carbohydrate metabolic process"/>
    <property type="evidence" value="ECO:0007669"/>
    <property type="project" value="UniProtKB-ARBA"/>
</dbReference>
<dbReference type="Gene3D" id="2.60.120.200">
    <property type="match status" value="1"/>
</dbReference>
<dbReference type="PROSITE" id="PS50093">
    <property type="entry name" value="PKD"/>
    <property type="match status" value="1"/>
</dbReference>
<dbReference type="InterPro" id="IPR011041">
    <property type="entry name" value="Quinoprot_gluc/sorb_DH_b-prop"/>
</dbReference>
<dbReference type="InterPro" id="IPR026444">
    <property type="entry name" value="Secre_tail"/>
</dbReference>
<dbReference type="PANTHER" id="PTHR19328">
    <property type="entry name" value="HEDGEHOG-INTERACTING PROTEIN"/>
    <property type="match status" value="1"/>
</dbReference>
<sequence>MHFFQSRGKENLLQLIAKKAQGYSLALWMSLCIAFFLIPLQKTNAQAPPAGFTTQTVVSGLNQAVGLTFSKDGNYMFVWEKGGKAWVVRNGVKTLLIDISEEVGNWGDLGMLGFALHPQFDVNGYFYLLYVVDRHHLLYYGTQYYSPTTNVYFNATIGRLTRYTATKNGTGDYVVNTASRKILLGESISTGIPNLSTLHGAGSLVFGTDGTLLISAGDGGHAATDSDVGNAAYATTALNNGIIPPQQNVGAYRAQQLESLNGKILRVDPETGNGVPSNPFYNASAPRSARSRVWALGFRNPFRISLMPGSGSTNPADGKPGILYVGDVGMNRWEELNIVTDAGQNFGWPHFEGMTLNEGVNGDLSFSDKNVENPYAPNPLYGVNGCTQRYFKFGDLLKQAQIDHSPAFPNPCNPAQSVPASINTFMHTRPTIDWRHVSGPSRAGIYTADGQASVVNIGAVNSPIAGPQFGGSSSVAGAFYSRDDFPAEYINSYFHGDYASGWIKNMVLDEHNKPVAVKNFINTGAIVVCMATHPNLEGLYYINYQTEVRKVYYSVNLPPLVEASVNKTFGTGPLVVQFTGSNSSDPEGSALTYEWNFGDGTALSTLANPAHTYNAPAGVPTRYNVTLKVKDASGATTTNTLLFVSVNNTPPIVNITSPAEGTKYSLASETDYILKATVTDAQHSGTGLTYQWQTTLHHENHIHPGPIVTQIQPTTTISPEGCNGETFFYTITLTVIDAAGLSGTDEIILLPDCNPTPVIVNNITNLAATALDAQVRVNWTNPASLDQIMIVAKAGTGITASPVGDGSAYVASTNFSNGGTSFDGGKVVYKGTASPQTITGLTNNTLYYFKVFTRSGTNWSDGIQTSSTPVAPTVTVSNVTNLAATALDTQVRLNWTNPANLDQIMIVAKAGASITATPTGDGSAYIASTNFTNGGSSFDGGKVVYKGTASPQTITGLTNNTLYYFKVFTRIGTTWSTGIQTSATPFVQSVTVSNVTNLATTALDAQVRVNWTNPASLDQIMIVAKAGTGITASPVGDGSAYVASTNFSNGGTSFDGGKVVYKGTASPQTITGLTNNTLYYFKVFTRIGTTWSTGIQTSATPFVSTTTLPAPWKNADVGAVGLAGSAGYSNGTFTVKGAGYDFWTAPDNFHFVYQPISGNTTVIARIASIQNTDPNAKAGIMIRENLTANASFAATVVHPSGRLLMSRQGTGTPKYVYKTGSAPVWVKLVRSGNTFTSSYSTTGTTWTTIGTVTITMGTTVYVGMAVTSHKTTVLNTSTFTNVSVTGQPAATARKDYAPENVEQKLSVTIHPNPNSGDKIMVDIAGFIPREKAGVSLQNVSGQIVDTSNGTADEEGNLHLTLTPPIPLRAGVYIIQIRSATSVIHEKVVVQ</sequence>
<dbReference type="Gene3D" id="2.120.10.30">
    <property type="entry name" value="TolB, C-terminal domain"/>
    <property type="match status" value="1"/>
</dbReference>
<keyword evidence="1" id="KW-0472">Membrane</keyword>